<dbReference type="GeneID" id="106013417"/>
<feature type="domain" description="C2H2-type" evidence="2">
    <location>
        <begin position="19"/>
        <end position="42"/>
    </location>
</feature>
<dbReference type="SMART" id="SM00355">
    <property type="entry name" value="ZnF_C2H2"/>
    <property type="match status" value="2"/>
</dbReference>
<evidence type="ECO:0000259" key="2">
    <source>
        <dbReference type="PROSITE" id="PS50157"/>
    </source>
</evidence>
<sequence>MIMPHVLKEFLRSSQSTSYCCPFCNNSFSRTYDLAVHVVNGHRQLLLPVKCHWCMQTFVSELIMNMHMSEAHAVPLNQTVAPPGNKSYHHLAPPPPHYMEGMDSDSVTVVLEGMDGEDVFDTHHHHNPHTHRRMLDSREMLETHEAASFIEDLEEQHEETIIYFNNQNRVVSIPAGQHGEMFEEVQLLGESAEELGLQGVDYLETLSNDSIAVAADVVADVMEDMARPGLSTDVMAAMAGTGGTTVVTQVNQTEDILYPVNQLEVDGVMYEFTNSPGPSGGQGSVPQQYEVVAQDNHGGLHGGEETITIDAADIAHLFQQQGLRHSSL</sequence>
<keyword evidence="1" id="KW-0862">Zinc</keyword>
<keyword evidence="1" id="KW-0863">Zinc-finger</keyword>
<reference evidence="4" key="1">
    <citation type="submission" date="2025-08" db="UniProtKB">
        <authorList>
            <consortium name="RefSeq"/>
        </authorList>
    </citation>
    <scope>IDENTIFICATION</scope>
</reference>
<keyword evidence="3" id="KW-1185">Reference proteome</keyword>
<dbReference type="InterPro" id="IPR013087">
    <property type="entry name" value="Znf_C2H2_type"/>
</dbReference>
<dbReference type="PROSITE" id="PS50157">
    <property type="entry name" value="ZINC_FINGER_C2H2_2"/>
    <property type="match status" value="1"/>
</dbReference>
<organism evidence="3 4">
    <name type="scientific">Aplysia californica</name>
    <name type="common">California sea hare</name>
    <dbReference type="NCBI Taxonomy" id="6500"/>
    <lineage>
        <taxon>Eukaryota</taxon>
        <taxon>Metazoa</taxon>
        <taxon>Spiralia</taxon>
        <taxon>Lophotrochozoa</taxon>
        <taxon>Mollusca</taxon>
        <taxon>Gastropoda</taxon>
        <taxon>Heterobranchia</taxon>
        <taxon>Euthyneura</taxon>
        <taxon>Tectipleura</taxon>
        <taxon>Aplysiida</taxon>
        <taxon>Aplysioidea</taxon>
        <taxon>Aplysiidae</taxon>
        <taxon>Aplysia</taxon>
    </lineage>
</organism>
<evidence type="ECO:0000313" key="4">
    <source>
        <dbReference type="RefSeq" id="XP_035828743.1"/>
    </source>
</evidence>
<dbReference type="PROSITE" id="PS00028">
    <property type="entry name" value="ZINC_FINGER_C2H2_1"/>
    <property type="match status" value="2"/>
</dbReference>
<proteinExistence type="predicted"/>
<dbReference type="Gene3D" id="3.30.160.60">
    <property type="entry name" value="Classic Zinc Finger"/>
    <property type="match status" value="1"/>
</dbReference>
<evidence type="ECO:0000256" key="1">
    <source>
        <dbReference type="PROSITE-ProRule" id="PRU00042"/>
    </source>
</evidence>
<dbReference type="Proteomes" id="UP000694888">
    <property type="component" value="Unplaced"/>
</dbReference>
<gene>
    <name evidence="4" type="primary">LOC106013417</name>
</gene>
<dbReference type="RefSeq" id="XP_035828743.1">
    <property type="nucleotide sequence ID" value="XM_035972850.1"/>
</dbReference>
<protein>
    <submittedName>
        <fullName evidence="4">Uncharacterized protein LOC106013417 isoform X1</fullName>
    </submittedName>
</protein>
<name>A0ABM1W250_APLCA</name>
<accession>A0ABM1W250</accession>
<keyword evidence="1" id="KW-0479">Metal-binding</keyword>
<evidence type="ECO:0000313" key="3">
    <source>
        <dbReference type="Proteomes" id="UP000694888"/>
    </source>
</evidence>